<name>A0A1Q9D2N3_SYMMI</name>
<comment type="caution">
    <text evidence="1">The sequence shown here is derived from an EMBL/GenBank/DDBJ whole genome shotgun (WGS) entry which is preliminary data.</text>
</comment>
<proteinExistence type="predicted"/>
<evidence type="ECO:0000313" key="1">
    <source>
        <dbReference type="EMBL" id="OLP89432.1"/>
    </source>
</evidence>
<dbReference type="Proteomes" id="UP000186817">
    <property type="component" value="Unassembled WGS sequence"/>
</dbReference>
<dbReference type="OrthoDB" id="406195at2759"/>
<dbReference type="AlphaFoldDB" id="A0A1Q9D2N3"/>
<accession>A0A1Q9D2N3</accession>
<reference evidence="1 2" key="1">
    <citation type="submission" date="2016-02" db="EMBL/GenBank/DDBJ databases">
        <title>Genome analysis of coral dinoflagellate symbionts highlights evolutionary adaptations to a symbiotic lifestyle.</title>
        <authorList>
            <person name="Aranda M."/>
            <person name="Li Y."/>
            <person name="Liew Y.J."/>
            <person name="Baumgarten S."/>
            <person name="Simakov O."/>
            <person name="Wilson M."/>
            <person name="Piel J."/>
            <person name="Ashoor H."/>
            <person name="Bougouffa S."/>
            <person name="Bajic V.B."/>
            <person name="Ryu T."/>
            <person name="Ravasi T."/>
            <person name="Bayer T."/>
            <person name="Micklem G."/>
            <person name="Kim H."/>
            <person name="Bhak J."/>
            <person name="Lajeunesse T.C."/>
            <person name="Voolstra C.R."/>
        </authorList>
    </citation>
    <scope>NUCLEOTIDE SEQUENCE [LARGE SCALE GENOMIC DNA]</scope>
    <source>
        <strain evidence="1 2">CCMP2467</strain>
    </source>
</reference>
<dbReference type="EMBL" id="LSRX01000761">
    <property type="protein sequence ID" value="OLP89432.1"/>
    <property type="molecule type" value="Genomic_DNA"/>
</dbReference>
<gene>
    <name evidence="1" type="ORF">AK812_SmicGene29112</name>
</gene>
<organism evidence="1 2">
    <name type="scientific">Symbiodinium microadriaticum</name>
    <name type="common">Dinoflagellate</name>
    <name type="synonym">Zooxanthella microadriatica</name>
    <dbReference type="NCBI Taxonomy" id="2951"/>
    <lineage>
        <taxon>Eukaryota</taxon>
        <taxon>Sar</taxon>
        <taxon>Alveolata</taxon>
        <taxon>Dinophyceae</taxon>
        <taxon>Suessiales</taxon>
        <taxon>Symbiodiniaceae</taxon>
        <taxon>Symbiodinium</taxon>
    </lineage>
</organism>
<evidence type="ECO:0000313" key="2">
    <source>
        <dbReference type="Proteomes" id="UP000186817"/>
    </source>
</evidence>
<sequence length="198" mass="22314">MGFADALWIQWFHAGQAIMAVITKMTPTLQWKHSWKHLTIQNTESAEYIAWLTYDHLEGSVKRRGCDLSRSVGPGNSTRQDFYGFCKFLWQRRESRRKLDPDFFASFTDAESTFDEDGQPRFEEVSGKSIGWTEAGLADLRPRNRGCELASQGARLAAQGLWEVKGGKGCALQTLRLTHTHDSFMLGARAGILGPGNW</sequence>
<keyword evidence="2" id="KW-1185">Reference proteome</keyword>
<protein>
    <submittedName>
        <fullName evidence="1">Uncharacterized protein</fullName>
    </submittedName>
</protein>